<accession>A0A5N5P428</accession>
<keyword evidence="2" id="KW-1185">Reference proteome</keyword>
<dbReference type="EMBL" id="VDCV01000001">
    <property type="protein sequence ID" value="KAB5573968.1"/>
    <property type="molecule type" value="Genomic_DNA"/>
</dbReference>
<comment type="caution">
    <text evidence="1">The sequence shown here is derived from an EMBL/GenBank/DDBJ whole genome shotgun (WGS) entry which is preliminary data.</text>
</comment>
<evidence type="ECO:0000313" key="1">
    <source>
        <dbReference type="EMBL" id="KAB5573968.1"/>
    </source>
</evidence>
<organism evidence="1 2">
    <name type="scientific">Salix brachista</name>
    <dbReference type="NCBI Taxonomy" id="2182728"/>
    <lineage>
        <taxon>Eukaryota</taxon>
        <taxon>Viridiplantae</taxon>
        <taxon>Streptophyta</taxon>
        <taxon>Embryophyta</taxon>
        <taxon>Tracheophyta</taxon>
        <taxon>Spermatophyta</taxon>
        <taxon>Magnoliopsida</taxon>
        <taxon>eudicotyledons</taxon>
        <taxon>Gunneridae</taxon>
        <taxon>Pentapetalae</taxon>
        <taxon>rosids</taxon>
        <taxon>fabids</taxon>
        <taxon>Malpighiales</taxon>
        <taxon>Salicaceae</taxon>
        <taxon>Saliceae</taxon>
        <taxon>Salix</taxon>
    </lineage>
</organism>
<evidence type="ECO:0000313" key="2">
    <source>
        <dbReference type="Proteomes" id="UP000326939"/>
    </source>
</evidence>
<gene>
    <name evidence="1" type="ORF">DKX38_001162</name>
</gene>
<dbReference type="AlphaFoldDB" id="A0A5N5P428"/>
<name>A0A5N5P428_9ROSI</name>
<reference evidence="2" key="1">
    <citation type="journal article" date="2019" name="Gigascience">
        <title>De novo genome assembly of the endangered Acer yangbiense, a plant species with extremely small populations endemic to Yunnan Province, China.</title>
        <authorList>
            <person name="Yang J."/>
            <person name="Wariss H.M."/>
            <person name="Tao L."/>
            <person name="Zhang R."/>
            <person name="Yun Q."/>
            <person name="Hollingsworth P."/>
            <person name="Dao Z."/>
            <person name="Luo G."/>
            <person name="Guo H."/>
            <person name="Ma Y."/>
            <person name="Sun W."/>
        </authorList>
    </citation>
    <scope>NUCLEOTIDE SEQUENCE [LARGE SCALE GENOMIC DNA]</scope>
    <source>
        <strain evidence="2">cv. br00</strain>
    </source>
</reference>
<proteinExistence type="predicted"/>
<sequence>MPSFLAGSYVPYRWLEYIGESAGHLHLVPGSRTSTSQEADVQEMRGDYSGWLVKYQVDLHVFDFLVKYLHVVVRRLFSGSLNFLPIPNLRLLVMNKSSPVNFISNSEYTDDSKLL</sequence>
<protein>
    <submittedName>
        <fullName evidence="1">Uncharacterized protein</fullName>
    </submittedName>
</protein>
<dbReference type="Proteomes" id="UP000326939">
    <property type="component" value="Chromosome 1"/>
</dbReference>